<dbReference type="EMBL" id="VOLR01000021">
    <property type="protein sequence ID" value="TWX56792.1"/>
    <property type="molecule type" value="Genomic_DNA"/>
</dbReference>
<organism evidence="3 5">
    <name type="scientific">Colwellia hornerae</name>
    <dbReference type="NCBI Taxonomy" id="89402"/>
    <lineage>
        <taxon>Bacteria</taxon>
        <taxon>Pseudomonadati</taxon>
        <taxon>Pseudomonadota</taxon>
        <taxon>Gammaproteobacteria</taxon>
        <taxon>Alteromonadales</taxon>
        <taxon>Colwelliaceae</taxon>
        <taxon>Colwellia</taxon>
    </lineage>
</organism>
<evidence type="ECO:0000256" key="1">
    <source>
        <dbReference type="SAM" id="Phobius"/>
    </source>
</evidence>
<evidence type="ECO:0000313" key="2">
    <source>
        <dbReference type="EMBL" id="TWX56792.1"/>
    </source>
</evidence>
<protein>
    <submittedName>
        <fullName evidence="3">Uncharacterized protein</fullName>
    </submittedName>
</protein>
<evidence type="ECO:0000313" key="5">
    <source>
        <dbReference type="Proteomes" id="UP000321917"/>
    </source>
</evidence>
<dbReference type="OrthoDB" id="6227576at2"/>
<keyword evidence="4" id="KW-1185">Reference proteome</keyword>
<dbReference type="EMBL" id="VOLQ01000020">
    <property type="protein sequence ID" value="TWX66036.1"/>
    <property type="molecule type" value="Genomic_DNA"/>
</dbReference>
<sequence length="161" mass="17916">MLKWLTITLIAVVVFITILLGLGYLLKEHEIATTHLKQQLDQERAAQKSKEKRNKYRLNTIIETSLVKVAAKTNTLTSKPLPSVKQKILLENLTCSSKKQCVLVNISFGELACAFAINTIGASLLAKTAEEVNSVIKCPRYPNNSQLSCQHNLCTYSNINN</sequence>
<keyword evidence="1" id="KW-0812">Transmembrane</keyword>
<keyword evidence="1" id="KW-1133">Transmembrane helix</keyword>
<dbReference type="Proteomes" id="UP000321525">
    <property type="component" value="Unassembled WGS sequence"/>
</dbReference>
<accession>A0A5C6QAM4</accession>
<name>A0A5C6QAM4_9GAMM</name>
<dbReference type="AlphaFoldDB" id="A0A5C6QAM4"/>
<dbReference type="RefSeq" id="WP_146800168.1">
    <property type="nucleotide sequence ID" value="NZ_VOLP01000020.1"/>
</dbReference>
<comment type="caution">
    <text evidence="3">The sequence shown here is derived from an EMBL/GenBank/DDBJ whole genome shotgun (WGS) entry which is preliminary data.</text>
</comment>
<evidence type="ECO:0000313" key="4">
    <source>
        <dbReference type="Proteomes" id="UP000321525"/>
    </source>
</evidence>
<feature type="transmembrane region" description="Helical" evidence="1">
    <location>
        <begin position="6"/>
        <end position="26"/>
    </location>
</feature>
<proteinExistence type="predicted"/>
<reference evidence="3 5" key="1">
    <citation type="submission" date="2019-07" db="EMBL/GenBank/DDBJ databases">
        <title>Genomes of sea-ice associated Colwellia species.</title>
        <authorList>
            <person name="Bowman J.P."/>
        </authorList>
    </citation>
    <scope>NUCLEOTIDE SEQUENCE [LARGE SCALE GENOMIC DNA]</scope>
    <source>
        <strain evidence="2 4">ACAM 607</strain>
        <strain evidence="3 5">IC036</strain>
    </source>
</reference>
<evidence type="ECO:0000313" key="3">
    <source>
        <dbReference type="EMBL" id="TWX66036.1"/>
    </source>
</evidence>
<keyword evidence="1" id="KW-0472">Membrane</keyword>
<dbReference type="Proteomes" id="UP000321917">
    <property type="component" value="Unassembled WGS sequence"/>
</dbReference>
<gene>
    <name evidence="2" type="ORF">ESZ26_14435</name>
    <name evidence="3" type="ORF">ESZ27_11355</name>
</gene>